<sequence length="60" mass="6086">MRGAEMKRFILAVLLLMPLTCGVASCQKAHKAGNDSMNAGGAKIDVSASAPVDGAAGARR</sequence>
<geneLocation type="plasmid" evidence="2">
    <name>pl1WSM5005</name>
</geneLocation>
<feature type="chain" id="PRO_5009607647" description="Entericidin" evidence="1">
    <location>
        <begin position="24"/>
        <end position="60"/>
    </location>
</feature>
<keyword evidence="1" id="KW-0732">Signal</keyword>
<dbReference type="AlphaFoldDB" id="A0A1I9YUB1"/>
<organism evidence="2">
    <name type="scientific">Paraburkholderia sprentiae WSM5005</name>
    <dbReference type="NCBI Taxonomy" id="754502"/>
    <lineage>
        <taxon>Bacteria</taxon>
        <taxon>Pseudomonadati</taxon>
        <taxon>Pseudomonadota</taxon>
        <taxon>Betaproteobacteria</taxon>
        <taxon>Burkholderiales</taxon>
        <taxon>Burkholderiaceae</taxon>
        <taxon>Paraburkholderia</taxon>
    </lineage>
</organism>
<proteinExistence type="predicted"/>
<dbReference type="EMBL" id="CP017563">
    <property type="protein sequence ID" value="APA89794.1"/>
    <property type="molecule type" value="Genomic_DNA"/>
</dbReference>
<feature type="signal peptide" evidence="1">
    <location>
        <begin position="1"/>
        <end position="23"/>
    </location>
</feature>
<evidence type="ECO:0000256" key="1">
    <source>
        <dbReference type="SAM" id="SignalP"/>
    </source>
</evidence>
<evidence type="ECO:0000313" key="2">
    <source>
        <dbReference type="EMBL" id="APA89794.1"/>
    </source>
</evidence>
<evidence type="ECO:0008006" key="3">
    <source>
        <dbReference type="Google" id="ProtNLM"/>
    </source>
</evidence>
<keyword evidence="2" id="KW-0614">Plasmid</keyword>
<name>A0A1I9YUB1_9BURK</name>
<dbReference type="PROSITE" id="PS51257">
    <property type="entry name" value="PROKAR_LIPOPROTEIN"/>
    <property type="match status" value="1"/>
</dbReference>
<reference evidence="2" key="1">
    <citation type="submission" date="2016-09" db="EMBL/GenBank/DDBJ databases">
        <title>The Complete Genome of Burkholderia sprentiae wsm5005.</title>
        <authorList>
            <person name="De Meyer S."/>
            <person name="Wang P."/>
            <person name="Terpolilli J."/>
        </authorList>
    </citation>
    <scope>NUCLEOTIDE SEQUENCE [LARGE SCALE GENOMIC DNA]</scope>
    <source>
        <strain evidence="2">WSM5005</strain>
        <plasmid evidence="2">pl1WSM5005</plasmid>
    </source>
</reference>
<protein>
    <recommendedName>
        <fullName evidence="3">Entericidin</fullName>
    </recommendedName>
</protein>
<gene>
    <name evidence="2" type="ORF">BJG93_30510</name>
</gene>
<accession>A0A1I9YUB1</accession>